<evidence type="ECO:0000313" key="2">
    <source>
        <dbReference type="Proteomes" id="UP000643672"/>
    </source>
</evidence>
<comment type="caution">
    <text evidence="1">The sequence shown here is derived from an EMBL/GenBank/DDBJ whole genome shotgun (WGS) entry which is preliminary data.</text>
</comment>
<organism evidence="1 2">
    <name type="scientific">Bathymodiolus thermophilus thioautotrophic gill symbiont</name>
    <dbReference type="NCBI Taxonomy" id="2360"/>
    <lineage>
        <taxon>Bacteria</taxon>
        <taxon>Pseudomonadati</taxon>
        <taxon>Pseudomonadota</taxon>
        <taxon>Gammaproteobacteria</taxon>
        <taxon>sulfur-oxidizing symbionts</taxon>
    </lineage>
</organism>
<keyword evidence="2" id="KW-1185">Reference proteome</keyword>
<dbReference type="EMBL" id="CAESAQ020000046">
    <property type="protein sequence ID" value="CAB5498170.1"/>
    <property type="molecule type" value="Genomic_DNA"/>
</dbReference>
<sequence length="46" mass="5366">MPYFNYARNARLIKNQQVFFNRLCYLNTKNSKKKTQGAHAKLGASM</sequence>
<dbReference type="AlphaFoldDB" id="A0A8H8XC77"/>
<dbReference type="Proteomes" id="UP000643672">
    <property type="component" value="Unassembled WGS sequence"/>
</dbReference>
<accession>A0A8H8XC77</accession>
<evidence type="ECO:0000313" key="1">
    <source>
        <dbReference type="EMBL" id="CAB5498170.1"/>
    </source>
</evidence>
<gene>
    <name evidence="1" type="ORF">THERMOS_797</name>
</gene>
<name>A0A8H8XC77_9GAMM</name>
<proteinExistence type="predicted"/>
<protein>
    <submittedName>
        <fullName evidence="1">Uncharacterized protein</fullName>
    </submittedName>
</protein>
<reference evidence="1 2" key="1">
    <citation type="submission" date="2020-05" db="EMBL/GenBank/DDBJ databases">
        <authorList>
            <person name="Petersen J."/>
            <person name="Sayavedra L."/>
        </authorList>
    </citation>
    <scope>NUCLEOTIDE SEQUENCE [LARGE SCALE GENOMIC DNA]</scope>
    <source>
        <strain evidence="1">B thermophilus SOXS</strain>
    </source>
</reference>